<dbReference type="OrthoDB" id="9797132at2"/>
<keyword evidence="7" id="KW-1185">Reference proteome</keyword>
<keyword evidence="3" id="KW-0479">Metal-binding</keyword>
<accession>A0A1G9H0S9</accession>
<proteinExistence type="predicted"/>
<evidence type="ECO:0000256" key="1">
    <source>
        <dbReference type="ARBA" id="ARBA00004496"/>
    </source>
</evidence>
<dbReference type="InterPro" id="IPR012312">
    <property type="entry name" value="Hemerythrin-like"/>
</dbReference>
<dbReference type="EMBL" id="FNFP01000007">
    <property type="protein sequence ID" value="SDL06462.1"/>
    <property type="molecule type" value="Genomic_DNA"/>
</dbReference>
<protein>
    <submittedName>
        <fullName evidence="6">Regulator of cell morphogenesis and NO signaling</fullName>
    </submittedName>
</protein>
<dbReference type="PANTHER" id="PTHR36438:SF1">
    <property type="entry name" value="IRON-SULFUR CLUSTER REPAIR PROTEIN YTFE"/>
    <property type="match status" value="1"/>
</dbReference>
<evidence type="ECO:0000256" key="2">
    <source>
        <dbReference type="ARBA" id="ARBA00022490"/>
    </source>
</evidence>
<keyword evidence="2" id="KW-0963">Cytoplasm</keyword>
<name>A0A1G9H0S9_9FIRM</name>
<gene>
    <name evidence="6" type="ORF">SAMN05660472_02549</name>
</gene>
<evidence type="ECO:0000259" key="5">
    <source>
        <dbReference type="Pfam" id="PF01814"/>
    </source>
</evidence>
<dbReference type="AlphaFoldDB" id="A0A1G9H0S9"/>
<dbReference type="GO" id="GO:0005737">
    <property type="term" value="C:cytoplasm"/>
    <property type="evidence" value="ECO:0007669"/>
    <property type="project" value="UniProtKB-SubCell"/>
</dbReference>
<dbReference type="STRING" id="393762.SAMN05660472_02549"/>
<dbReference type="GO" id="GO:0046872">
    <property type="term" value="F:metal ion binding"/>
    <property type="evidence" value="ECO:0007669"/>
    <property type="project" value="UniProtKB-KW"/>
</dbReference>
<dbReference type="Gene3D" id="1.10.3910.10">
    <property type="entry name" value="SP0561-like"/>
    <property type="match status" value="1"/>
</dbReference>
<evidence type="ECO:0000313" key="6">
    <source>
        <dbReference type="EMBL" id="SDL06462.1"/>
    </source>
</evidence>
<dbReference type="Gene3D" id="1.20.120.520">
    <property type="entry name" value="nmb1532 protein domain like"/>
    <property type="match status" value="1"/>
</dbReference>
<dbReference type="Proteomes" id="UP000198718">
    <property type="component" value="Unassembled WGS sequence"/>
</dbReference>
<comment type="subcellular location">
    <subcellularLocation>
        <location evidence="1">Cytoplasm</location>
    </subcellularLocation>
</comment>
<dbReference type="NCBIfam" id="TIGR03652">
    <property type="entry name" value="FeS_repair_RIC"/>
    <property type="match status" value="1"/>
</dbReference>
<dbReference type="InterPro" id="IPR019903">
    <property type="entry name" value="RIC_family"/>
</dbReference>
<evidence type="ECO:0000256" key="4">
    <source>
        <dbReference type="ARBA" id="ARBA00023004"/>
    </source>
</evidence>
<sequence>MKYMIGSSEKVGDIVTNLPKAAGIFKSYGIDFCCGGDRRLLDVLKEQGLNEAKILESLNKAYEASQNVKNDKLDWQQAPYGQFIDYIIETHHLYLQNELPKLSQLATKILRVHGIDHGEMLSQVHKLLHSLKMELEQHLIKEEEVLFPLIRDYEKNPSQKLLDQIASVNRELEDEHDGAGDLLKKLRQVTNGYQTPAYGSCASFELTFKGLEALEWDIFQHVHLENNILFPRLEAEGNK</sequence>
<organism evidence="6 7">
    <name type="scientific">Natronincola ferrireducens</name>
    <dbReference type="NCBI Taxonomy" id="393762"/>
    <lineage>
        <taxon>Bacteria</taxon>
        <taxon>Bacillati</taxon>
        <taxon>Bacillota</taxon>
        <taxon>Clostridia</taxon>
        <taxon>Peptostreptococcales</taxon>
        <taxon>Natronincolaceae</taxon>
        <taxon>Natronincola</taxon>
    </lineage>
</organism>
<reference evidence="6 7" key="1">
    <citation type="submission" date="2016-10" db="EMBL/GenBank/DDBJ databases">
        <authorList>
            <person name="de Groot N.N."/>
        </authorList>
    </citation>
    <scope>NUCLEOTIDE SEQUENCE [LARGE SCALE GENOMIC DNA]</scope>
    <source>
        <strain evidence="6 7">DSM 18346</strain>
    </source>
</reference>
<evidence type="ECO:0000256" key="3">
    <source>
        <dbReference type="ARBA" id="ARBA00022723"/>
    </source>
</evidence>
<dbReference type="PANTHER" id="PTHR36438">
    <property type="entry name" value="IRON-SULFUR CLUSTER REPAIR PROTEIN YTFE"/>
    <property type="match status" value="1"/>
</dbReference>
<dbReference type="Pfam" id="PF04405">
    <property type="entry name" value="ScdA_N"/>
    <property type="match status" value="1"/>
</dbReference>
<dbReference type="Pfam" id="PF01814">
    <property type="entry name" value="Hemerythrin"/>
    <property type="match status" value="1"/>
</dbReference>
<dbReference type="InterPro" id="IPR038062">
    <property type="entry name" value="ScdA-like_N_sf"/>
</dbReference>
<evidence type="ECO:0000313" key="7">
    <source>
        <dbReference type="Proteomes" id="UP000198718"/>
    </source>
</evidence>
<feature type="domain" description="Hemerythrin-like" evidence="5">
    <location>
        <begin position="86"/>
        <end position="233"/>
    </location>
</feature>
<keyword evidence="4" id="KW-0408">Iron</keyword>
<dbReference type="RefSeq" id="WP_090554151.1">
    <property type="nucleotide sequence ID" value="NZ_FNFP01000007.1"/>
</dbReference>